<accession>A0A8J7DVS4</accession>
<dbReference type="Pfam" id="PF14559">
    <property type="entry name" value="TPR_19"/>
    <property type="match status" value="1"/>
</dbReference>
<dbReference type="SMART" id="SM00028">
    <property type="entry name" value="TPR"/>
    <property type="match status" value="2"/>
</dbReference>
<evidence type="ECO:0000256" key="5">
    <source>
        <dbReference type="PROSITE-ProRule" id="PRU00339"/>
    </source>
</evidence>
<evidence type="ECO:0000256" key="1">
    <source>
        <dbReference type="ARBA" id="ARBA00000971"/>
    </source>
</evidence>
<feature type="repeat" description="TPR" evidence="5">
    <location>
        <begin position="72"/>
        <end position="105"/>
    </location>
</feature>
<keyword evidence="7" id="KW-1185">Reference proteome</keyword>
<dbReference type="InterPro" id="IPR019734">
    <property type="entry name" value="TPR_rpt"/>
</dbReference>
<dbReference type="EMBL" id="JADEWZ010000010">
    <property type="protein sequence ID" value="MBE9115972.1"/>
    <property type="molecule type" value="Genomic_DNA"/>
</dbReference>
<name>A0A8J7DVS4_9CYAN</name>
<dbReference type="Gene3D" id="1.25.40.10">
    <property type="entry name" value="Tetratricopeptide repeat domain"/>
    <property type="match status" value="1"/>
</dbReference>
<evidence type="ECO:0000256" key="2">
    <source>
        <dbReference type="ARBA" id="ARBA00013194"/>
    </source>
</evidence>
<proteinExistence type="predicted"/>
<sequence length="164" mass="17817">MAEKKPVQQILIIVSILAFVGSTGLMAAGLFRNSGNNSPQSTNETPADAATQNLLVAEEGFQKVLEREPDNLFALQNLVSARIELGKVKEAIPPLEKLVELEPENQEALQILAAAHIQTGNPNEAIPYIEKLVALNPENAQLKDQLTQVKQQIEAGTQEDKAKD</sequence>
<dbReference type="PROSITE" id="PS50005">
    <property type="entry name" value="TPR"/>
    <property type="match status" value="2"/>
</dbReference>
<dbReference type="InterPro" id="IPR011990">
    <property type="entry name" value="TPR-like_helical_dom_sf"/>
</dbReference>
<reference evidence="6" key="1">
    <citation type="submission" date="2020-10" db="EMBL/GenBank/DDBJ databases">
        <authorList>
            <person name="Castelo-Branco R."/>
            <person name="Eusebio N."/>
            <person name="Adriana R."/>
            <person name="Vieira A."/>
            <person name="Brugerolle De Fraissinette N."/>
            <person name="Rezende De Castro R."/>
            <person name="Schneider M.P."/>
            <person name="Vasconcelos V."/>
            <person name="Leao P.N."/>
        </authorList>
    </citation>
    <scope>NUCLEOTIDE SEQUENCE</scope>
    <source>
        <strain evidence="6">LEGE 07157</strain>
    </source>
</reference>
<evidence type="ECO:0000313" key="7">
    <source>
        <dbReference type="Proteomes" id="UP000654482"/>
    </source>
</evidence>
<dbReference type="AlphaFoldDB" id="A0A8J7DVS4"/>
<gene>
    <name evidence="6" type="ORF">IQ249_08710</name>
</gene>
<comment type="caution">
    <text evidence="6">The sequence shown here is derived from an EMBL/GenBank/DDBJ whole genome shotgun (WGS) entry which is preliminary data.</text>
</comment>
<dbReference type="EC" id="5.2.1.8" evidence="2"/>
<keyword evidence="3" id="KW-0697">Rotamase</keyword>
<comment type="catalytic activity">
    <reaction evidence="1">
        <text>[protein]-peptidylproline (omega=180) = [protein]-peptidylproline (omega=0)</text>
        <dbReference type="Rhea" id="RHEA:16237"/>
        <dbReference type="Rhea" id="RHEA-COMP:10747"/>
        <dbReference type="Rhea" id="RHEA-COMP:10748"/>
        <dbReference type="ChEBI" id="CHEBI:83833"/>
        <dbReference type="ChEBI" id="CHEBI:83834"/>
        <dbReference type="EC" id="5.2.1.8"/>
    </reaction>
</comment>
<dbReference type="Proteomes" id="UP000654482">
    <property type="component" value="Unassembled WGS sequence"/>
</dbReference>
<evidence type="ECO:0000256" key="3">
    <source>
        <dbReference type="ARBA" id="ARBA00023110"/>
    </source>
</evidence>
<protein>
    <recommendedName>
        <fullName evidence="2">peptidylprolyl isomerase</fullName>
        <ecNumber evidence="2">5.2.1.8</ecNumber>
    </recommendedName>
</protein>
<keyword evidence="5" id="KW-0802">TPR repeat</keyword>
<organism evidence="6 7">
    <name type="scientific">Lusitaniella coriacea LEGE 07157</name>
    <dbReference type="NCBI Taxonomy" id="945747"/>
    <lineage>
        <taxon>Bacteria</taxon>
        <taxon>Bacillati</taxon>
        <taxon>Cyanobacteriota</taxon>
        <taxon>Cyanophyceae</taxon>
        <taxon>Spirulinales</taxon>
        <taxon>Lusitaniellaceae</taxon>
        <taxon>Lusitaniella</taxon>
    </lineage>
</organism>
<evidence type="ECO:0000313" key="6">
    <source>
        <dbReference type="EMBL" id="MBE9115972.1"/>
    </source>
</evidence>
<dbReference type="InterPro" id="IPR050754">
    <property type="entry name" value="FKBP4/5/8-like"/>
</dbReference>
<dbReference type="PANTHER" id="PTHR46512">
    <property type="entry name" value="PEPTIDYLPROLYL ISOMERASE"/>
    <property type="match status" value="1"/>
</dbReference>
<feature type="repeat" description="TPR" evidence="5">
    <location>
        <begin position="106"/>
        <end position="139"/>
    </location>
</feature>
<dbReference type="RefSeq" id="WP_194029060.1">
    <property type="nucleotide sequence ID" value="NZ_JADEWZ010000010.1"/>
</dbReference>
<evidence type="ECO:0000256" key="4">
    <source>
        <dbReference type="ARBA" id="ARBA00023235"/>
    </source>
</evidence>
<dbReference type="GO" id="GO:0003755">
    <property type="term" value="F:peptidyl-prolyl cis-trans isomerase activity"/>
    <property type="evidence" value="ECO:0007669"/>
    <property type="project" value="UniProtKB-EC"/>
</dbReference>
<keyword evidence="4" id="KW-0413">Isomerase</keyword>
<dbReference type="PANTHER" id="PTHR46512:SF9">
    <property type="entry name" value="PEPTIDYLPROLYL ISOMERASE"/>
    <property type="match status" value="1"/>
</dbReference>
<dbReference type="SUPFAM" id="SSF48452">
    <property type="entry name" value="TPR-like"/>
    <property type="match status" value="1"/>
</dbReference>